<dbReference type="GO" id="GO:0008195">
    <property type="term" value="F:phosphatidate phosphatase activity"/>
    <property type="evidence" value="ECO:0007669"/>
    <property type="project" value="TreeGrafter"/>
</dbReference>
<reference evidence="4" key="1">
    <citation type="submission" date="2021-01" db="EMBL/GenBank/DDBJ databases">
        <authorList>
            <person name="Corre E."/>
            <person name="Pelletier E."/>
            <person name="Niang G."/>
            <person name="Scheremetjew M."/>
            <person name="Finn R."/>
            <person name="Kale V."/>
            <person name="Holt S."/>
            <person name="Cochrane G."/>
            <person name="Meng A."/>
            <person name="Brown T."/>
            <person name="Cohen L."/>
        </authorList>
    </citation>
    <scope>NUCLEOTIDE SEQUENCE</scope>
    <source>
        <strain evidence="4">CCAP 1951/1</strain>
    </source>
</reference>
<evidence type="ECO:0000313" key="4">
    <source>
        <dbReference type="EMBL" id="CAD9134096.1"/>
    </source>
</evidence>
<dbReference type="Gene3D" id="3.40.50.1000">
    <property type="entry name" value="HAD superfamily/HAD-like"/>
    <property type="match status" value="1"/>
</dbReference>
<feature type="region of interest" description="Disordered" evidence="2">
    <location>
        <begin position="429"/>
        <end position="457"/>
    </location>
</feature>
<name>A0A7S1MKD6_NEODS</name>
<protein>
    <recommendedName>
        <fullName evidence="3">LNS2/PITP domain-containing protein</fullName>
    </recommendedName>
</protein>
<dbReference type="InterPro" id="IPR007651">
    <property type="entry name" value="Lipin_N"/>
</dbReference>
<feature type="compositionally biased region" description="Low complexity" evidence="2">
    <location>
        <begin position="432"/>
        <end position="446"/>
    </location>
</feature>
<dbReference type="SUPFAM" id="SSF56784">
    <property type="entry name" value="HAD-like"/>
    <property type="match status" value="1"/>
</dbReference>
<accession>A0A7S1MKD6</accession>
<dbReference type="InterPro" id="IPR036412">
    <property type="entry name" value="HAD-like_sf"/>
</dbReference>
<dbReference type="PANTHER" id="PTHR12181">
    <property type="entry name" value="LIPIN"/>
    <property type="match status" value="1"/>
</dbReference>
<evidence type="ECO:0000259" key="3">
    <source>
        <dbReference type="SMART" id="SM00775"/>
    </source>
</evidence>
<feature type="region of interest" description="Disordered" evidence="2">
    <location>
        <begin position="827"/>
        <end position="915"/>
    </location>
</feature>
<dbReference type="EMBL" id="HBGF01035926">
    <property type="protein sequence ID" value="CAD9134096.1"/>
    <property type="molecule type" value="Transcribed_RNA"/>
</dbReference>
<dbReference type="InterPro" id="IPR031315">
    <property type="entry name" value="LNS2/PITP"/>
</dbReference>
<dbReference type="SMART" id="SM00775">
    <property type="entry name" value="LNS2"/>
    <property type="match status" value="1"/>
</dbReference>
<feature type="compositionally biased region" description="Low complexity" evidence="2">
    <location>
        <begin position="765"/>
        <end position="797"/>
    </location>
</feature>
<gene>
    <name evidence="4" type="ORF">NDES1114_LOCUS24087</name>
</gene>
<dbReference type="InterPro" id="IPR023214">
    <property type="entry name" value="HAD_sf"/>
</dbReference>
<feature type="domain" description="LNS2/PITP" evidence="3">
    <location>
        <begin position="536"/>
        <end position="691"/>
    </location>
</feature>
<evidence type="ECO:0000256" key="1">
    <source>
        <dbReference type="ARBA" id="ARBA00005476"/>
    </source>
</evidence>
<comment type="similarity">
    <text evidence="1">Belongs to the lipin family.</text>
</comment>
<dbReference type="PANTHER" id="PTHR12181:SF12">
    <property type="entry name" value="PHOSPHATIDATE PHOSPHATASE"/>
    <property type="match status" value="1"/>
</dbReference>
<sequence length="915" mass="93768">MAGFMTGVGEIFNYAFNSLDMTSSANDIIVIQHADGTLHSSPFIVRFGKVKVLRPQDKVVTIEVNGQPTTAVMKIASDGTAYWVHAADGTNVGPYDSPIASPPQSPALTHVTPGAAPPPLGASYGHEQSLSPSLLPSNPPPGVRPAPSPGAPPLPSPPVAAVPADVLAAGNEPPPAKGSPKAVPSAATRAAVGAAVGAAAVSLPDHEIDPPLPQKPNSARAGGDSPTGAEVKRLDDAAPEELLVGSTSKPEARPVEGLLTSLAAEAAVSPGASHIATPNVGGGVTLSGPGSITGLPPPAHDSTPPASGDALGESPEASGLEPSGSIGLSGGLRLARFASTDMLDNLPIGHVSLNERADGEPMGAAAPDDDETDGPPLTNATIALQRQLHADPNAPSPDLVASADLDETTRAEPARSMSATIGSTAAADGEVASANAPAAPPGADASLESDEYSDSDDAFEPNAAALTLDEAAGRASGRASAEGPTYTRSVFANHHDLLRLNLNPGANTIRFSTGTTLRGKVDITATIFLWSESAKLVISDVDGTVTKSDVMGHIATFFGKDWTHPGLCSLYSKIAKNGYHFVYLTARSVSQVEQTRQFLFNVEQDGTRLPHGPVLTAPEKLFSALQQELSKKSHEFKIACLAQVRDAFPTHVKPFYAGFGNRIGDVIAYTASEISEHKIFIINKDSVIHICTVKRSYRDLSHMVDETFPARKADDDYLHEFHELRLAAAAFNEGSSAATLAHRQSADGSSNDGAVVATAGVAGATERSASPGSDGSAPASATALRSTSAASPTPARRSTMKKSAAPEAPADFNDFNFWRVDPTALISEPPARKSGSASAGGSTASAGTTPAHGPASASAEVPPQTPPAQPAPSRGWLGGLWGSSKPKPSPKPAPTSSEPSSPTPLAPKDTEHVQT</sequence>
<feature type="region of interest" description="Disordered" evidence="2">
    <location>
        <begin position="202"/>
        <end position="329"/>
    </location>
</feature>
<feature type="compositionally biased region" description="Low complexity" evidence="2">
    <location>
        <begin position="834"/>
        <end position="855"/>
    </location>
</feature>
<feature type="compositionally biased region" description="Low complexity" evidence="2">
    <location>
        <begin position="318"/>
        <end position="329"/>
    </location>
</feature>
<feature type="region of interest" description="Disordered" evidence="2">
    <location>
        <begin position="765"/>
        <end position="809"/>
    </location>
</feature>
<organism evidence="4">
    <name type="scientific">Neobodo designis</name>
    <name type="common">Flagellated protozoan</name>
    <name type="synonym">Bodo designis</name>
    <dbReference type="NCBI Taxonomy" id="312471"/>
    <lineage>
        <taxon>Eukaryota</taxon>
        <taxon>Discoba</taxon>
        <taxon>Euglenozoa</taxon>
        <taxon>Kinetoplastea</taxon>
        <taxon>Metakinetoplastina</taxon>
        <taxon>Neobodonida</taxon>
        <taxon>Neobodo</taxon>
    </lineage>
</organism>
<feature type="region of interest" description="Disordered" evidence="2">
    <location>
        <begin position="352"/>
        <end position="378"/>
    </location>
</feature>
<feature type="compositionally biased region" description="Pro residues" evidence="2">
    <location>
        <begin position="137"/>
        <end position="160"/>
    </location>
</feature>
<dbReference type="InterPro" id="IPR013209">
    <property type="entry name" value="LNS2"/>
</dbReference>
<feature type="compositionally biased region" description="Acidic residues" evidence="2">
    <location>
        <begin position="447"/>
        <end position="457"/>
    </location>
</feature>
<feature type="region of interest" description="Disordered" evidence="2">
    <location>
        <begin position="95"/>
        <end position="160"/>
    </location>
</feature>
<dbReference type="Pfam" id="PF04571">
    <property type="entry name" value="Lipin_N"/>
    <property type="match status" value="1"/>
</dbReference>
<dbReference type="AlphaFoldDB" id="A0A7S1MKD6"/>
<dbReference type="Pfam" id="PF08235">
    <property type="entry name" value="LNS2"/>
    <property type="match status" value="1"/>
</dbReference>
<proteinExistence type="inferred from homology"/>
<evidence type="ECO:0000256" key="2">
    <source>
        <dbReference type="SAM" id="MobiDB-lite"/>
    </source>
</evidence>
<dbReference type="InterPro" id="IPR026058">
    <property type="entry name" value="LIPIN"/>
</dbReference>